<dbReference type="EMBL" id="CAXAQS010000553">
    <property type="protein sequence ID" value="CAK9252101.1"/>
    <property type="molecule type" value="Genomic_DNA"/>
</dbReference>
<protein>
    <submittedName>
        <fullName evidence="3">Uncharacterized protein</fullName>
    </submittedName>
</protein>
<dbReference type="Proteomes" id="UP001497444">
    <property type="component" value="Unassembled WGS sequence"/>
</dbReference>
<gene>
    <name evidence="3" type="ORF">CSSPJE1EN1_LOCUS27479</name>
</gene>
<evidence type="ECO:0000313" key="3">
    <source>
        <dbReference type="EMBL" id="CAK9252101.1"/>
    </source>
</evidence>
<evidence type="ECO:0000313" key="4">
    <source>
        <dbReference type="Proteomes" id="UP001497444"/>
    </source>
</evidence>
<reference evidence="3" key="1">
    <citation type="submission" date="2024-02" db="EMBL/GenBank/DDBJ databases">
        <authorList>
            <consortium name="ELIXIR-Norway"/>
            <consortium name="Elixir Norway"/>
        </authorList>
    </citation>
    <scope>NUCLEOTIDE SEQUENCE</scope>
</reference>
<accession>A0ABP0VDV1</accession>
<keyword evidence="1" id="KW-0175">Coiled coil</keyword>
<feature type="region of interest" description="Disordered" evidence="2">
    <location>
        <begin position="1"/>
        <end position="95"/>
    </location>
</feature>
<organism evidence="3 4">
    <name type="scientific">Sphagnum jensenii</name>
    <dbReference type="NCBI Taxonomy" id="128206"/>
    <lineage>
        <taxon>Eukaryota</taxon>
        <taxon>Viridiplantae</taxon>
        <taxon>Streptophyta</taxon>
        <taxon>Embryophyta</taxon>
        <taxon>Bryophyta</taxon>
        <taxon>Sphagnophytina</taxon>
        <taxon>Sphagnopsida</taxon>
        <taxon>Sphagnales</taxon>
        <taxon>Sphagnaceae</taxon>
        <taxon>Sphagnum</taxon>
    </lineage>
</organism>
<keyword evidence="4" id="KW-1185">Reference proteome</keyword>
<feature type="compositionally biased region" description="Pro residues" evidence="2">
    <location>
        <begin position="71"/>
        <end position="82"/>
    </location>
</feature>
<feature type="region of interest" description="Disordered" evidence="2">
    <location>
        <begin position="482"/>
        <end position="503"/>
    </location>
</feature>
<proteinExistence type="predicted"/>
<feature type="coiled-coil region" evidence="1">
    <location>
        <begin position="810"/>
        <end position="855"/>
    </location>
</feature>
<feature type="region of interest" description="Disordered" evidence="2">
    <location>
        <begin position="218"/>
        <end position="238"/>
    </location>
</feature>
<evidence type="ECO:0000256" key="2">
    <source>
        <dbReference type="SAM" id="MobiDB-lite"/>
    </source>
</evidence>
<feature type="compositionally biased region" description="Low complexity" evidence="2">
    <location>
        <begin position="33"/>
        <end position="70"/>
    </location>
</feature>
<sequence length="894" mass="100067">MAAVAANPPPSSFGHSLATLFGYGGNKKPSGAPNPETNTTVTEVVTYQAPDTSSDTDTKTPSPLSTSTDTPSPPIQSSPSSPPITSDTHMEAPPETQKLMPVPVESTQDIQGIQKGTLQSILSDDTTTTSINALKSMDKQSAASLYRDTPVTYSNALEGMSSESMKSMLSAGGMDMQALQGMGRKLDALKAVKSKRAGKKVSVKVTGTGDDMVVTTTEDAPVEDGGDGGGVEQEDKESEIEQLEERVEEMEQKLDGSVDLLEQAMLPAGTQVVDLPSLTLEENKLYRWILTADGVTPFVSTDRNFMPDNLLMFITQNMSIDRDFILLLVYSGVKSAEWEKTLVRVLTIGMNRGELRKYAKRFTTTVYENKATQFAKLNMALTAYRDTLRELEVDRTTEPMVLRRSREMFNLVVQMSHRLHPADRHIGDITLPQLNIKTFLNANVLSSFTAKSAPLATWCREYRNSVNLFHTNKQTLFAEFPQNGGDLDDGSTDVDATPEQKSASAKREAFAADMYNIEYPLFAAIDTENKAIATNTPVPAGETFEDVVKRMSTDPMILDLKAKNPVLEYVTECMTAYHQWVNNVRVFNAAGPPQLVAETTANDATRQFSATYDNISRMISDYEEEFNAQRYKEISTLLQGWFMTAVKNESRAIRATIQQMVKRVTPYVNIQVRVADVEAEIRADIDKERERIESVSLEVSSEEMREETNLINDTTISVARTQQSFEEMKAHMTKAVSAAKDLVGATFKKEKLDMELRHAQELLCLKSDYEKKLLAVDEQFVESKNNVINKERELLSLSGQLIYMREELPLKHEKRRLEKKNAREKELEELESRYAERVQKARSALIEARNTLRDEFKAESLKIIPEARKLNDHIKSHMKNVAGVYFEDRNNATW</sequence>
<evidence type="ECO:0000256" key="1">
    <source>
        <dbReference type="SAM" id="Coils"/>
    </source>
</evidence>
<comment type="caution">
    <text evidence="3">The sequence shown here is derived from an EMBL/GenBank/DDBJ whole genome shotgun (WGS) entry which is preliminary data.</text>
</comment>
<feature type="compositionally biased region" description="Acidic residues" evidence="2">
    <location>
        <begin position="220"/>
        <end position="238"/>
    </location>
</feature>
<name>A0ABP0VDV1_9BRYO</name>